<feature type="region of interest" description="Disordered" evidence="1">
    <location>
        <begin position="333"/>
        <end position="383"/>
    </location>
</feature>
<feature type="compositionally biased region" description="Low complexity" evidence="1">
    <location>
        <begin position="94"/>
        <end position="106"/>
    </location>
</feature>
<accession>A0A5C3PP19</accession>
<name>A0A5C3PP19_9APHY</name>
<dbReference type="InParanoid" id="A0A5C3PP19"/>
<evidence type="ECO:0000313" key="3">
    <source>
        <dbReference type="Proteomes" id="UP000308197"/>
    </source>
</evidence>
<feature type="region of interest" description="Disordered" evidence="1">
    <location>
        <begin position="463"/>
        <end position="569"/>
    </location>
</feature>
<feature type="compositionally biased region" description="Polar residues" evidence="1">
    <location>
        <begin position="10"/>
        <end position="19"/>
    </location>
</feature>
<dbReference type="PANTHER" id="PTHR24216">
    <property type="entry name" value="PAXILLIN-RELATED"/>
    <property type="match status" value="1"/>
</dbReference>
<feature type="region of interest" description="Disordered" evidence="1">
    <location>
        <begin position="395"/>
        <end position="418"/>
    </location>
</feature>
<protein>
    <submittedName>
        <fullName evidence="2">Uncharacterized protein</fullName>
    </submittedName>
</protein>
<gene>
    <name evidence="2" type="ORF">K466DRAFT_599244</name>
</gene>
<dbReference type="PANTHER" id="PTHR24216:SF65">
    <property type="entry name" value="PAXILLIN-LIKE PROTEIN 1"/>
    <property type="match status" value="1"/>
</dbReference>
<feature type="region of interest" description="Disordered" evidence="1">
    <location>
        <begin position="1"/>
        <end position="113"/>
    </location>
</feature>
<feature type="compositionally biased region" description="Low complexity" evidence="1">
    <location>
        <begin position="339"/>
        <end position="358"/>
    </location>
</feature>
<feature type="region of interest" description="Disordered" evidence="1">
    <location>
        <begin position="1131"/>
        <end position="1172"/>
    </location>
</feature>
<dbReference type="Proteomes" id="UP000308197">
    <property type="component" value="Unassembled WGS sequence"/>
</dbReference>
<evidence type="ECO:0000256" key="1">
    <source>
        <dbReference type="SAM" id="MobiDB-lite"/>
    </source>
</evidence>
<feature type="compositionally biased region" description="Acidic residues" evidence="1">
    <location>
        <begin position="1155"/>
        <end position="1164"/>
    </location>
</feature>
<dbReference type="AlphaFoldDB" id="A0A5C3PP19"/>
<organism evidence="2 3">
    <name type="scientific">Polyporus arcularius HHB13444</name>
    <dbReference type="NCBI Taxonomy" id="1314778"/>
    <lineage>
        <taxon>Eukaryota</taxon>
        <taxon>Fungi</taxon>
        <taxon>Dikarya</taxon>
        <taxon>Basidiomycota</taxon>
        <taxon>Agaricomycotina</taxon>
        <taxon>Agaricomycetes</taxon>
        <taxon>Polyporales</taxon>
        <taxon>Polyporaceae</taxon>
        <taxon>Polyporus</taxon>
    </lineage>
</organism>
<keyword evidence="3" id="KW-1185">Reference proteome</keyword>
<reference evidence="2 3" key="1">
    <citation type="journal article" date="2019" name="Nat. Ecol. Evol.">
        <title>Megaphylogeny resolves global patterns of mushroom evolution.</title>
        <authorList>
            <person name="Varga T."/>
            <person name="Krizsan K."/>
            <person name="Foldi C."/>
            <person name="Dima B."/>
            <person name="Sanchez-Garcia M."/>
            <person name="Sanchez-Ramirez S."/>
            <person name="Szollosi G.J."/>
            <person name="Szarkandi J.G."/>
            <person name="Papp V."/>
            <person name="Albert L."/>
            <person name="Andreopoulos W."/>
            <person name="Angelini C."/>
            <person name="Antonin V."/>
            <person name="Barry K.W."/>
            <person name="Bougher N.L."/>
            <person name="Buchanan P."/>
            <person name="Buyck B."/>
            <person name="Bense V."/>
            <person name="Catcheside P."/>
            <person name="Chovatia M."/>
            <person name="Cooper J."/>
            <person name="Damon W."/>
            <person name="Desjardin D."/>
            <person name="Finy P."/>
            <person name="Geml J."/>
            <person name="Haridas S."/>
            <person name="Hughes K."/>
            <person name="Justo A."/>
            <person name="Karasinski D."/>
            <person name="Kautmanova I."/>
            <person name="Kiss B."/>
            <person name="Kocsube S."/>
            <person name="Kotiranta H."/>
            <person name="LaButti K.M."/>
            <person name="Lechner B.E."/>
            <person name="Liimatainen K."/>
            <person name="Lipzen A."/>
            <person name="Lukacs Z."/>
            <person name="Mihaltcheva S."/>
            <person name="Morgado L.N."/>
            <person name="Niskanen T."/>
            <person name="Noordeloos M.E."/>
            <person name="Ohm R.A."/>
            <person name="Ortiz-Santana B."/>
            <person name="Ovrebo C."/>
            <person name="Racz N."/>
            <person name="Riley R."/>
            <person name="Savchenko A."/>
            <person name="Shiryaev A."/>
            <person name="Soop K."/>
            <person name="Spirin V."/>
            <person name="Szebenyi C."/>
            <person name="Tomsovsky M."/>
            <person name="Tulloss R.E."/>
            <person name="Uehling J."/>
            <person name="Grigoriev I.V."/>
            <person name="Vagvolgyi C."/>
            <person name="Papp T."/>
            <person name="Martin F.M."/>
            <person name="Miettinen O."/>
            <person name="Hibbett D.S."/>
            <person name="Nagy L.G."/>
        </authorList>
    </citation>
    <scope>NUCLEOTIDE SEQUENCE [LARGE SCALE GENOMIC DNA]</scope>
    <source>
        <strain evidence="2 3">HHB13444</strain>
    </source>
</reference>
<feature type="compositionally biased region" description="Acidic residues" evidence="1">
    <location>
        <begin position="510"/>
        <end position="521"/>
    </location>
</feature>
<sequence>MSLHVLPVRPSSTMSTSATLPPPIDAFGGVRGVDPGSTTDRYHAAIQRHRPANTPRARTQVASTPPPLGAGPGPGVLQLHPDHASPPADGRRPSAAGSANSAGATSLPVAPSGSSANPDYETFSCCFWPFAHPAFGRSRSKWPRRTFNLTDWSFGKAVESLEHWGLLFTVTLPRNGSVYRTFGHQVVAQLTANDIVLPGYDATRPWRSPLDLPFVLLSSTGRTTKIHAPFDGFNELTYTVSNIHAAKPSLTVIKCPIGEEFMKHTFLRLFMADATCDVAPRFGDLLAPLANHPAYVLGAPGLRDFMSIRGAELPHPCFPFRILSEAVEDVSSECRPDCPSSAPTSPALAPVAGPSSRPAPRPRGRNTAHTSPDPPAMASPAPSVAQVASILDEYMQDDRPPSPPTPQSPRSFLRAGCPPTAAIPPLFLDDTELPMADVWVDDAPPPQVPATVTDVHAAVAVDTDPVSMGPPASAPVPADPPARRGRRRSQRSARMTTGSRPPRATVVLHDDDEYVPEESPEPEASTSHGRGVRRTHSDVGSPEVNAASPPSNRRRVSSPAPQAAPSALDEGDMQDVSLNDHVPIFPPCRTEPLAEISKADLVGWAERVIAAIPRGALSSSGLRPHIRAQDPKEAASMLIFLIQWLFTHSPTGPITSQKRRAFQEAFAREFSYDKALCELIPLSELLRHARHMHIEIDEAIGDSPIRAVMRNMIYLLVGQHRYWQSRGRYDTIRWFGRREARVERDATLRTAGFGSLLHSVVLLVGPDPISPFLLLLALLGRAWACRVDEAFMSTVDDGLLACVEPWRTLDITQPLPQEAAHPLIVTDRTDDAWQPEHYGTDPLSPEDIDAIEQDLVSSLVFGGRQIADDPDMHAFTEGFFAAHPDRLSLIATFKGNARDYLANMFNKRLDSVQVLLDHIDFASGVDQALVDLTSGGGIAEAEWDRTFESEFELALAFYMQQAGHPDDDGIRKLVGDGFDSAAHDPLLRARMFLTIMSGSDLLPAESEWKIKIAFRHIRQPRPNPPSPSGAGGPIPAARRLGPAVATSTLVLHLSSARTQQLDMQDPTDVEEFLLQVQRQIRAVRAHVADYSRVVGELYDPWASGACAAVADQLYECSLAIDTELDFVHRMLHGSPRPSEDPLTDIEGQEGTYPSECDDPPESESQDYPAAEEPIPDPPWVDWFWGDSDDDPWLWRPLGLIEDLDVEPEWPPRDLLELEEAMDMSDSGGGMPWYASQAALEEYLRSVAESLPEGITLDMLT</sequence>
<evidence type="ECO:0000313" key="2">
    <source>
        <dbReference type="EMBL" id="TFK87733.1"/>
    </source>
</evidence>
<dbReference type="EMBL" id="ML211141">
    <property type="protein sequence ID" value="TFK87733.1"/>
    <property type="molecule type" value="Genomic_DNA"/>
</dbReference>
<feature type="compositionally biased region" description="Low complexity" evidence="1">
    <location>
        <begin position="546"/>
        <end position="567"/>
    </location>
</feature>
<proteinExistence type="predicted"/>